<dbReference type="EMBL" id="JBBWWQ010000009">
    <property type="protein sequence ID" value="KAK8939119.1"/>
    <property type="molecule type" value="Genomic_DNA"/>
</dbReference>
<name>A0AAP0BIF4_9ASPA</name>
<sequence length="63" mass="6908">MNAVLLVEGLKVALRPTPQVEKLVNRDEIAVMVKRLTEGDEGKEARQRMHEVKQAATAAVGVL</sequence>
<evidence type="ECO:0000313" key="2">
    <source>
        <dbReference type="Proteomes" id="UP001418222"/>
    </source>
</evidence>
<reference evidence="1 2" key="1">
    <citation type="journal article" date="2022" name="Nat. Plants">
        <title>Genomes of leafy and leafless Platanthera orchids illuminate the evolution of mycoheterotrophy.</title>
        <authorList>
            <person name="Li M.H."/>
            <person name="Liu K.W."/>
            <person name="Li Z."/>
            <person name="Lu H.C."/>
            <person name="Ye Q.L."/>
            <person name="Zhang D."/>
            <person name="Wang J.Y."/>
            <person name="Li Y.F."/>
            <person name="Zhong Z.M."/>
            <person name="Liu X."/>
            <person name="Yu X."/>
            <person name="Liu D.K."/>
            <person name="Tu X.D."/>
            <person name="Liu B."/>
            <person name="Hao Y."/>
            <person name="Liao X.Y."/>
            <person name="Jiang Y.T."/>
            <person name="Sun W.H."/>
            <person name="Chen J."/>
            <person name="Chen Y.Q."/>
            <person name="Ai Y."/>
            <person name="Zhai J.W."/>
            <person name="Wu S.S."/>
            <person name="Zhou Z."/>
            <person name="Hsiao Y.Y."/>
            <person name="Wu W.L."/>
            <person name="Chen Y.Y."/>
            <person name="Lin Y.F."/>
            <person name="Hsu J.L."/>
            <person name="Li C.Y."/>
            <person name="Wang Z.W."/>
            <person name="Zhao X."/>
            <person name="Zhong W.Y."/>
            <person name="Ma X.K."/>
            <person name="Ma L."/>
            <person name="Huang J."/>
            <person name="Chen G.Z."/>
            <person name="Huang M.Z."/>
            <person name="Huang L."/>
            <person name="Peng D.H."/>
            <person name="Luo Y.B."/>
            <person name="Zou S.Q."/>
            <person name="Chen S.P."/>
            <person name="Lan S."/>
            <person name="Tsai W.C."/>
            <person name="Van de Peer Y."/>
            <person name="Liu Z.J."/>
        </authorList>
    </citation>
    <scope>NUCLEOTIDE SEQUENCE [LARGE SCALE GENOMIC DNA]</scope>
    <source>
        <strain evidence="1">Lor287</strain>
    </source>
</reference>
<protein>
    <submittedName>
        <fullName evidence="1">Hydroquinone glucosyltransferase</fullName>
    </submittedName>
</protein>
<organism evidence="1 2">
    <name type="scientific">Platanthera zijinensis</name>
    <dbReference type="NCBI Taxonomy" id="2320716"/>
    <lineage>
        <taxon>Eukaryota</taxon>
        <taxon>Viridiplantae</taxon>
        <taxon>Streptophyta</taxon>
        <taxon>Embryophyta</taxon>
        <taxon>Tracheophyta</taxon>
        <taxon>Spermatophyta</taxon>
        <taxon>Magnoliopsida</taxon>
        <taxon>Liliopsida</taxon>
        <taxon>Asparagales</taxon>
        <taxon>Orchidaceae</taxon>
        <taxon>Orchidoideae</taxon>
        <taxon>Orchideae</taxon>
        <taxon>Orchidinae</taxon>
        <taxon>Platanthera</taxon>
    </lineage>
</organism>
<comment type="caution">
    <text evidence="1">The sequence shown here is derived from an EMBL/GenBank/DDBJ whole genome shotgun (WGS) entry which is preliminary data.</text>
</comment>
<dbReference type="PANTHER" id="PTHR48045:SF11">
    <property type="entry name" value="UDP-GLYCOSYLTRANSFERASE 72B1"/>
    <property type="match status" value="1"/>
</dbReference>
<accession>A0AAP0BIF4</accession>
<proteinExistence type="predicted"/>
<dbReference type="SUPFAM" id="SSF53756">
    <property type="entry name" value="UDP-Glycosyltransferase/glycogen phosphorylase"/>
    <property type="match status" value="1"/>
</dbReference>
<dbReference type="Gene3D" id="3.40.50.2000">
    <property type="entry name" value="Glycogen Phosphorylase B"/>
    <property type="match status" value="1"/>
</dbReference>
<keyword evidence="2" id="KW-1185">Reference proteome</keyword>
<dbReference type="Proteomes" id="UP001418222">
    <property type="component" value="Unassembled WGS sequence"/>
</dbReference>
<gene>
    <name evidence="1" type="primary">AS</name>
    <name evidence="1" type="ORF">KSP39_PZI010843</name>
</gene>
<dbReference type="AlphaFoldDB" id="A0AAP0BIF4"/>
<evidence type="ECO:0000313" key="1">
    <source>
        <dbReference type="EMBL" id="KAK8939119.1"/>
    </source>
</evidence>
<dbReference type="PANTHER" id="PTHR48045">
    <property type="entry name" value="UDP-GLYCOSYLTRANSFERASE 72B1"/>
    <property type="match status" value="1"/>
</dbReference>